<keyword evidence="3" id="KW-1185">Reference proteome</keyword>
<dbReference type="InterPro" id="IPR052519">
    <property type="entry name" value="Euk-type_GlcNAc_Kinase"/>
</dbReference>
<evidence type="ECO:0000313" key="2">
    <source>
        <dbReference type="EMBL" id="MFD1722074.1"/>
    </source>
</evidence>
<protein>
    <submittedName>
        <fullName evidence="2">GNAT family N-acetyltransferase</fullName>
        <ecNumber evidence="2">2.3.1.-</ecNumber>
    </submittedName>
</protein>
<dbReference type="PROSITE" id="PS51186">
    <property type="entry name" value="GNAT"/>
    <property type="match status" value="1"/>
</dbReference>
<dbReference type="Proteomes" id="UP001597347">
    <property type="component" value="Unassembled WGS sequence"/>
</dbReference>
<dbReference type="Pfam" id="PF00583">
    <property type="entry name" value="Acetyltransf_1"/>
    <property type="match status" value="1"/>
</dbReference>
<dbReference type="GO" id="GO:0016746">
    <property type="term" value="F:acyltransferase activity"/>
    <property type="evidence" value="ECO:0007669"/>
    <property type="project" value="UniProtKB-KW"/>
</dbReference>
<feature type="domain" description="N-acetyltransferase" evidence="1">
    <location>
        <begin position="340"/>
        <end position="533"/>
    </location>
</feature>
<sequence>MSSIGLRAALIAVDAGGTSTRAALVDLDGRVLGTGRAGGGNPTSRGAEGAGAAVAAAARQALGEAPPRVGSVLVAHAGERLPAYYAAIAEGLAAHGVQAPIRQAGDLEALYASGTSEPDGAALIAGTGAIGGAVAGGRVVEVVDGTGWLLGDAGSGFWIGHRVARAAVDDLDGGPATALTRPLLAALGIDEDRGDDEGRAGALREVVSRLYAERPVDLARFAPLAFTHRDDPVARRILVRAVDALAALVACIRAAQPAGPLVVGGSVLVQGLLRLPDGLADPLLRLAGAALPVADGLVGAAVLALRSAGTPVGPTLHAALVRDLGTPLPPVPAAAAPLPVEVRAPRPSDTAAVYRICFETGPDPEDPGRTPELLGHVWAGPYLAFAPHWCRVLVDARGVAGYLLAVPSSAAYERWAAEEWWPPLRLEHPADAPGLSPADRAVAELFATPPASPPDLVATHPAHLHIDLLQRARGRGFARLLIDDLCDRLAAEGVPGVHLGVAPDNARATAVYRRLGFEVLRHEPDVVWMGRRL</sequence>
<dbReference type="EMBL" id="JBHUEA010000016">
    <property type="protein sequence ID" value="MFD1722074.1"/>
    <property type="molecule type" value="Genomic_DNA"/>
</dbReference>
<dbReference type="InterPro" id="IPR016181">
    <property type="entry name" value="Acyl_CoA_acyltransferase"/>
</dbReference>
<dbReference type="Gene3D" id="3.40.630.30">
    <property type="match status" value="1"/>
</dbReference>
<dbReference type="PANTHER" id="PTHR43190:SF3">
    <property type="entry name" value="N-ACETYL-D-GLUCOSAMINE KINASE"/>
    <property type="match status" value="1"/>
</dbReference>
<evidence type="ECO:0000313" key="3">
    <source>
        <dbReference type="Proteomes" id="UP001597347"/>
    </source>
</evidence>
<reference evidence="3" key="1">
    <citation type="journal article" date="2019" name="Int. J. Syst. Evol. Microbiol.">
        <title>The Global Catalogue of Microorganisms (GCM) 10K type strain sequencing project: providing services to taxonomists for standard genome sequencing and annotation.</title>
        <authorList>
            <consortium name="The Broad Institute Genomics Platform"/>
            <consortium name="The Broad Institute Genome Sequencing Center for Infectious Disease"/>
            <person name="Wu L."/>
            <person name="Ma J."/>
        </authorList>
    </citation>
    <scope>NUCLEOTIDE SEQUENCE [LARGE SCALE GENOMIC DNA]</scope>
    <source>
        <strain evidence="3">CGMCC 1.12471</strain>
    </source>
</reference>
<dbReference type="InterPro" id="IPR000182">
    <property type="entry name" value="GNAT_dom"/>
</dbReference>
<dbReference type="SUPFAM" id="SSF55729">
    <property type="entry name" value="Acyl-CoA N-acyltransferases (Nat)"/>
    <property type="match status" value="1"/>
</dbReference>
<dbReference type="Gene3D" id="3.30.420.40">
    <property type="match status" value="2"/>
</dbReference>
<dbReference type="InterPro" id="IPR002731">
    <property type="entry name" value="ATPase_BadF"/>
</dbReference>
<keyword evidence="2" id="KW-0808">Transferase</keyword>
<gene>
    <name evidence="2" type="ORF">ACFSBI_10985</name>
</gene>
<proteinExistence type="predicted"/>
<dbReference type="SUPFAM" id="SSF53067">
    <property type="entry name" value="Actin-like ATPase domain"/>
    <property type="match status" value="2"/>
</dbReference>
<accession>A0ABW4LFY2</accession>
<keyword evidence="2" id="KW-0012">Acyltransferase</keyword>
<evidence type="ECO:0000259" key="1">
    <source>
        <dbReference type="PROSITE" id="PS51186"/>
    </source>
</evidence>
<organism evidence="2 3">
    <name type="scientific">Amnibacterium endophyticum</name>
    <dbReference type="NCBI Taxonomy" id="2109337"/>
    <lineage>
        <taxon>Bacteria</taxon>
        <taxon>Bacillati</taxon>
        <taxon>Actinomycetota</taxon>
        <taxon>Actinomycetes</taxon>
        <taxon>Micrococcales</taxon>
        <taxon>Microbacteriaceae</taxon>
        <taxon>Amnibacterium</taxon>
    </lineage>
</organism>
<dbReference type="PANTHER" id="PTHR43190">
    <property type="entry name" value="N-ACETYL-D-GLUCOSAMINE KINASE"/>
    <property type="match status" value="1"/>
</dbReference>
<dbReference type="EC" id="2.3.1.-" evidence="2"/>
<dbReference type="RefSeq" id="WP_377934859.1">
    <property type="nucleotide sequence ID" value="NZ_JBHUEA010000016.1"/>
</dbReference>
<name>A0ABW4LFY2_9MICO</name>
<dbReference type="InterPro" id="IPR043129">
    <property type="entry name" value="ATPase_NBD"/>
</dbReference>
<comment type="caution">
    <text evidence="2">The sequence shown here is derived from an EMBL/GenBank/DDBJ whole genome shotgun (WGS) entry which is preliminary data.</text>
</comment>
<dbReference type="Pfam" id="PF01869">
    <property type="entry name" value="BcrAD_BadFG"/>
    <property type="match status" value="1"/>
</dbReference>